<accession>A0AAE3SZM5</accession>
<protein>
    <submittedName>
        <fullName evidence="9">Acyl-CoA dehydrogenase family protein</fullName>
    </submittedName>
</protein>
<dbReference type="GO" id="GO:0016627">
    <property type="term" value="F:oxidoreductase activity, acting on the CH-CH group of donors"/>
    <property type="evidence" value="ECO:0007669"/>
    <property type="project" value="InterPro"/>
</dbReference>
<dbReference type="GO" id="GO:0050660">
    <property type="term" value="F:flavin adenine dinucleotide binding"/>
    <property type="evidence" value="ECO:0007669"/>
    <property type="project" value="InterPro"/>
</dbReference>
<dbReference type="Gene3D" id="2.40.110.10">
    <property type="entry name" value="Butyryl-CoA Dehydrogenase, subunit A, domain 2"/>
    <property type="match status" value="1"/>
</dbReference>
<keyword evidence="4" id="KW-0274">FAD</keyword>
<dbReference type="InterPro" id="IPR006091">
    <property type="entry name" value="Acyl-CoA_Oxase/DH_mid-dom"/>
</dbReference>
<dbReference type="Pfam" id="PF02771">
    <property type="entry name" value="Acyl-CoA_dh_N"/>
    <property type="match status" value="1"/>
</dbReference>
<dbReference type="SUPFAM" id="SSF56645">
    <property type="entry name" value="Acyl-CoA dehydrogenase NM domain-like"/>
    <property type="match status" value="1"/>
</dbReference>
<dbReference type="Pfam" id="PF02770">
    <property type="entry name" value="Acyl-CoA_dh_M"/>
    <property type="match status" value="1"/>
</dbReference>
<dbReference type="InterPro" id="IPR009075">
    <property type="entry name" value="AcylCo_DH/oxidase_C"/>
</dbReference>
<dbReference type="InterPro" id="IPR009100">
    <property type="entry name" value="AcylCoA_DH/oxidase_NM_dom_sf"/>
</dbReference>
<gene>
    <name evidence="9" type="ORF">PGB34_06595</name>
</gene>
<dbReference type="Proteomes" id="UP001212602">
    <property type="component" value="Unassembled WGS sequence"/>
</dbReference>
<keyword evidence="3" id="KW-0285">Flavoprotein</keyword>
<sequence length="399" mass="44349">MDLDFTDEELAFREQVRTFFRDRLPADIAQKVERDERLGKADYERWHAILNAQGWLATGWPKEHGGPGWTAMQRYLFEFEGAMANAPRIIQFGINMLAPVLMKFGTPEQKRRWLPRILDGRDWWCQGYSEPGAGSDLASLRTTAVRTADGYVVNGQKTWTTLGQHANMIFCLVRTDPAARKQQGISFLLIDMHSPGVELRPIITLDGEHEVNEVFFTDVRVPLENLVGHENEGWSCAKFLLTHERTGIAGVGYSCAALQRLKQAAAHLVRNGRPLLQDRDFAARLARVEIALHNMKTTNLKVLAGAASGAAPGVESSMLKIQGTEIRQEIHALMLRAMGPHAPLFANDMTDAADLDLACIGPANAPRAALTWFNNRKLSIFGGSNEIQKNIIAKTVLGL</sequence>
<name>A0AAE3SZM5_9BURK</name>
<dbReference type="GO" id="GO:0005886">
    <property type="term" value="C:plasma membrane"/>
    <property type="evidence" value="ECO:0007669"/>
    <property type="project" value="TreeGrafter"/>
</dbReference>
<evidence type="ECO:0000313" key="9">
    <source>
        <dbReference type="EMBL" id="MDA7416031.1"/>
    </source>
</evidence>
<dbReference type="PANTHER" id="PTHR43292">
    <property type="entry name" value="ACYL-COA DEHYDROGENASE"/>
    <property type="match status" value="1"/>
</dbReference>
<comment type="cofactor">
    <cofactor evidence="1">
        <name>FAD</name>
        <dbReference type="ChEBI" id="CHEBI:57692"/>
    </cofactor>
</comment>
<proteinExistence type="inferred from homology"/>
<dbReference type="FunFam" id="2.40.110.10:FF:000011">
    <property type="entry name" value="Acyl-CoA dehydrogenase FadE34"/>
    <property type="match status" value="1"/>
</dbReference>
<keyword evidence="10" id="KW-1185">Reference proteome</keyword>
<evidence type="ECO:0000259" key="8">
    <source>
        <dbReference type="Pfam" id="PF02771"/>
    </source>
</evidence>
<evidence type="ECO:0000256" key="2">
    <source>
        <dbReference type="ARBA" id="ARBA00009347"/>
    </source>
</evidence>
<dbReference type="InterPro" id="IPR013786">
    <property type="entry name" value="AcylCoA_DH/ox_N"/>
</dbReference>
<dbReference type="InterPro" id="IPR052161">
    <property type="entry name" value="Mycobact_Acyl-CoA_DH"/>
</dbReference>
<dbReference type="EMBL" id="JAQIPB010000002">
    <property type="protein sequence ID" value="MDA7416031.1"/>
    <property type="molecule type" value="Genomic_DNA"/>
</dbReference>
<evidence type="ECO:0000256" key="4">
    <source>
        <dbReference type="ARBA" id="ARBA00022827"/>
    </source>
</evidence>
<dbReference type="Gene3D" id="1.10.540.10">
    <property type="entry name" value="Acyl-CoA dehydrogenase/oxidase, N-terminal domain"/>
    <property type="match status" value="1"/>
</dbReference>
<evidence type="ECO:0000313" key="10">
    <source>
        <dbReference type="Proteomes" id="UP001212602"/>
    </source>
</evidence>
<keyword evidence="5" id="KW-0560">Oxidoreductase</keyword>
<dbReference type="PANTHER" id="PTHR43292:SF3">
    <property type="entry name" value="ACYL-COA DEHYDROGENASE FADE29"/>
    <property type="match status" value="1"/>
</dbReference>
<dbReference type="Gene3D" id="1.20.140.10">
    <property type="entry name" value="Butyryl-CoA Dehydrogenase, subunit A, domain 3"/>
    <property type="match status" value="1"/>
</dbReference>
<dbReference type="RefSeq" id="WP_271427269.1">
    <property type="nucleotide sequence ID" value="NZ_JAQIPB010000002.1"/>
</dbReference>
<evidence type="ECO:0000256" key="5">
    <source>
        <dbReference type="ARBA" id="ARBA00023002"/>
    </source>
</evidence>
<feature type="domain" description="Acyl-CoA oxidase/dehydrogenase middle" evidence="7">
    <location>
        <begin position="125"/>
        <end position="219"/>
    </location>
</feature>
<reference evidence="9" key="1">
    <citation type="submission" date="2023-01" db="EMBL/GenBank/DDBJ databases">
        <title>Xenophilus mangrovi sp. nov., isolated from soil of Mangrove nature reserve.</title>
        <authorList>
            <person name="Xu S."/>
            <person name="Liu Z."/>
            <person name="Xu Y."/>
        </authorList>
    </citation>
    <scope>NUCLEOTIDE SEQUENCE</scope>
    <source>
        <strain evidence="9">YW8</strain>
    </source>
</reference>
<comment type="similarity">
    <text evidence="2">Belongs to the acyl-CoA dehydrogenase family.</text>
</comment>
<feature type="domain" description="Acyl-CoA dehydrogenase/oxidase N-terminal" evidence="8">
    <location>
        <begin position="6"/>
        <end position="120"/>
    </location>
</feature>
<comment type="caution">
    <text evidence="9">The sequence shown here is derived from an EMBL/GenBank/DDBJ whole genome shotgun (WGS) entry which is preliminary data.</text>
</comment>
<evidence type="ECO:0000259" key="6">
    <source>
        <dbReference type="Pfam" id="PF00441"/>
    </source>
</evidence>
<dbReference type="AlphaFoldDB" id="A0AAE3SZM5"/>
<feature type="domain" description="Acyl-CoA dehydrogenase/oxidase C-terminal" evidence="6">
    <location>
        <begin position="231"/>
        <end position="396"/>
    </location>
</feature>
<dbReference type="InterPro" id="IPR036250">
    <property type="entry name" value="AcylCo_DH-like_C"/>
</dbReference>
<dbReference type="SUPFAM" id="SSF47203">
    <property type="entry name" value="Acyl-CoA dehydrogenase C-terminal domain-like"/>
    <property type="match status" value="1"/>
</dbReference>
<evidence type="ECO:0000256" key="1">
    <source>
        <dbReference type="ARBA" id="ARBA00001974"/>
    </source>
</evidence>
<evidence type="ECO:0000259" key="7">
    <source>
        <dbReference type="Pfam" id="PF02770"/>
    </source>
</evidence>
<dbReference type="InterPro" id="IPR046373">
    <property type="entry name" value="Acyl-CoA_Oxase/DH_mid-dom_sf"/>
</dbReference>
<dbReference type="Pfam" id="PF00441">
    <property type="entry name" value="Acyl-CoA_dh_1"/>
    <property type="match status" value="1"/>
</dbReference>
<evidence type="ECO:0000256" key="3">
    <source>
        <dbReference type="ARBA" id="ARBA00022630"/>
    </source>
</evidence>
<organism evidence="9 10">
    <name type="scientific">Xenophilus arseniciresistens</name>
    <dbReference type="NCBI Taxonomy" id="1283306"/>
    <lineage>
        <taxon>Bacteria</taxon>
        <taxon>Pseudomonadati</taxon>
        <taxon>Pseudomonadota</taxon>
        <taxon>Betaproteobacteria</taxon>
        <taxon>Burkholderiales</taxon>
        <taxon>Comamonadaceae</taxon>
        <taxon>Xenophilus</taxon>
    </lineage>
</organism>
<dbReference type="InterPro" id="IPR037069">
    <property type="entry name" value="AcylCoA_DH/ox_N_sf"/>
</dbReference>